<dbReference type="EMBL" id="SBIP01000004">
    <property type="protein sequence ID" value="RWX75422.1"/>
    <property type="molecule type" value="Genomic_DNA"/>
</dbReference>
<comment type="caution">
    <text evidence="2">The sequence shown here is derived from an EMBL/GenBank/DDBJ whole genome shotgun (WGS) entry which is preliminary data.</text>
</comment>
<dbReference type="Pfam" id="PF18480">
    <property type="entry name" value="DUF5615"/>
    <property type="match status" value="1"/>
</dbReference>
<organism evidence="2 3">
    <name type="scientific">Neorhizobium lilium</name>
    <dbReference type="NCBI Taxonomy" id="2503024"/>
    <lineage>
        <taxon>Bacteria</taxon>
        <taxon>Pseudomonadati</taxon>
        <taxon>Pseudomonadota</taxon>
        <taxon>Alphaproteobacteria</taxon>
        <taxon>Hyphomicrobiales</taxon>
        <taxon>Rhizobiaceae</taxon>
        <taxon>Rhizobium/Agrobacterium group</taxon>
        <taxon>Neorhizobium</taxon>
    </lineage>
</organism>
<dbReference type="AlphaFoldDB" id="A0A3S3VFH9"/>
<protein>
    <recommendedName>
        <fullName evidence="1">DUF5615 domain-containing protein</fullName>
    </recommendedName>
</protein>
<accession>A0A3S3VFH9</accession>
<proteinExistence type="predicted"/>
<name>A0A3S3VFH9_9HYPH</name>
<keyword evidence="3" id="KW-1185">Reference proteome</keyword>
<dbReference type="Proteomes" id="UP000287687">
    <property type="component" value="Unassembled WGS sequence"/>
</dbReference>
<evidence type="ECO:0000313" key="2">
    <source>
        <dbReference type="EMBL" id="RWX75422.1"/>
    </source>
</evidence>
<feature type="domain" description="DUF5615" evidence="1">
    <location>
        <begin position="1"/>
        <end position="106"/>
    </location>
</feature>
<dbReference type="RefSeq" id="WP_128444308.1">
    <property type="nucleotide sequence ID" value="NZ_SBIP01000004.1"/>
</dbReference>
<evidence type="ECO:0000313" key="3">
    <source>
        <dbReference type="Proteomes" id="UP000287687"/>
    </source>
</evidence>
<sequence>MPFFVDAQLPPALARWLVQMGHEAKHVMDLGLASASDREIWDKAKSAGYVIITKDEDFAQRQTLSPSGPQVIWIRLPNSRRRELLIWFDKALPHILMALASDERLVEVI</sequence>
<gene>
    <name evidence="2" type="ORF">EPK99_17095</name>
</gene>
<dbReference type="OrthoDB" id="27473at2"/>
<reference evidence="2 3" key="1">
    <citation type="submission" date="2019-01" db="EMBL/GenBank/DDBJ databases">
        <title>The draft genome of Rhizobium sp. 24NR.</title>
        <authorList>
            <person name="Liu L."/>
            <person name="Liang L."/>
            <person name="Shi S."/>
            <person name="Xu L."/>
            <person name="Wang X."/>
            <person name="Li L."/>
            <person name="Zhang X."/>
        </authorList>
    </citation>
    <scope>NUCLEOTIDE SEQUENCE [LARGE SCALE GENOMIC DNA]</scope>
    <source>
        <strain evidence="2 3">24NR</strain>
    </source>
</reference>
<evidence type="ECO:0000259" key="1">
    <source>
        <dbReference type="Pfam" id="PF18480"/>
    </source>
</evidence>
<dbReference type="InterPro" id="IPR041049">
    <property type="entry name" value="DUF5615"/>
</dbReference>